<accession>V5G7L5</accession>
<feature type="region of interest" description="Disordered" evidence="1">
    <location>
        <begin position="95"/>
        <end position="224"/>
    </location>
</feature>
<feature type="region of interest" description="Disordered" evidence="1">
    <location>
        <begin position="1"/>
        <end position="36"/>
    </location>
</feature>
<sequence>MAKTKTNDQQPHTARERAKTKPSGENGVQRRRPLKWDLRQENLFLATALRLNPVRPDFRAIAEELGTDIVSAATLRKRLPEIFKRASAVLKERRDTSGLFTSHDVQKSPEDRPDKSDTSSESQSPGPSTPPSTMRARQASDKIKSSASSRYALTPHDKYKNRGFPYTARYDTPHTCSPNEDAGSPYTQTSNREYSSSESEEFRGARTFTPSSNNTQFHKTEGIRGDDHHIAASHEIKIYLHEERDFEGKNATDAR</sequence>
<proteinExistence type="predicted"/>
<feature type="compositionally biased region" description="Basic and acidic residues" evidence="1">
    <location>
        <begin position="104"/>
        <end position="118"/>
    </location>
</feature>
<evidence type="ECO:0000313" key="3">
    <source>
        <dbReference type="Proteomes" id="UP000018001"/>
    </source>
</evidence>
<name>V5G7L5_BYSSN</name>
<organism evidence="2 3">
    <name type="scientific">Byssochlamys spectabilis (strain No. 5 / NBRC 109023)</name>
    <name type="common">Paecilomyces variotii</name>
    <dbReference type="NCBI Taxonomy" id="1356009"/>
    <lineage>
        <taxon>Eukaryota</taxon>
        <taxon>Fungi</taxon>
        <taxon>Dikarya</taxon>
        <taxon>Ascomycota</taxon>
        <taxon>Pezizomycotina</taxon>
        <taxon>Eurotiomycetes</taxon>
        <taxon>Eurotiomycetidae</taxon>
        <taxon>Eurotiales</taxon>
        <taxon>Thermoascaceae</taxon>
        <taxon>Paecilomyces</taxon>
    </lineage>
</organism>
<gene>
    <name evidence="2" type="ORF">PVAR5_6684</name>
</gene>
<dbReference type="OrthoDB" id="10546250at2759"/>
<dbReference type="EMBL" id="BAUL01000225">
    <property type="protein sequence ID" value="GAD97996.1"/>
    <property type="molecule type" value="Genomic_DNA"/>
</dbReference>
<comment type="caution">
    <text evidence="2">The sequence shown here is derived from an EMBL/GenBank/DDBJ whole genome shotgun (WGS) entry which is preliminary data.</text>
</comment>
<protein>
    <submittedName>
        <fullName evidence="2">Uncharacterized protein</fullName>
    </submittedName>
</protein>
<dbReference type="InParanoid" id="V5G7L5"/>
<dbReference type="HOGENOM" id="CLU_1089880_0_0_1"/>
<reference evidence="3" key="1">
    <citation type="journal article" date="2014" name="Genome Announc.">
        <title>Draft genome sequence of the formaldehyde-resistant fungus Byssochlamys spectabilis No. 5 (anamorph Paecilomyces variotii No. 5) (NBRC109023).</title>
        <authorList>
            <person name="Oka T."/>
            <person name="Ekino K."/>
            <person name="Fukuda K."/>
            <person name="Nomura Y."/>
        </authorList>
    </citation>
    <scope>NUCLEOTIDE SEQUENCE [LARGE SCALE GENOMIC DNA]</scope>
    <source>
        <strain evidence="3">No. 5 / NBRC 109023</strain>
    </source>
</reference>
<feature type="compositionally biased region" description="Polar residues" evidence="1">
    <location>
        <begin position="208"/>
        <end position="217"/>
    </location>
</feature>
<dbReference type="Proteomes" id="UP000018001">
    <property type="component" value="Unassembled WGS sequence"/>
</dbReference>
<evidence type="ECO:0000313" key="2">
    <source>
        <dbReference type="EMBL" id="GAD97996.1"/>
    </source>
</evidence>
<keyword evidence="3" id="KW-1185">Reference proteome</keyword>
<dbReference type="AlphaFoldDB" id="V5G7L5"/>
<evidence type="ECO:0000256" key="1">
    <source>
        <dbReference type="SAM" id="MobiDB-lite"/>
    </source>
</evidence>